<dbReference type="PANTHER" id="PTHR31669">
    <property type="entry name" value="PROTEIN FAR1-RELATED SEQUENCE 10-RELATED"/>
    <property type="match status" value="1"/>
</dbReference>
<reference evidence="3 4" key="2">
    <citation type="journal article" date="2017" name="Genome Biol.">
        <title>New reference genome sequences of hot pepper reveal the massive evolution of plant disease-resistance genes by retroduplication.</title>
        <authorList>
            <person name="Kim S."/>
            <person name="Park J."/>
            <person name="Yeom S.I."/>
            <person name="Kim Y.M."/>
            <person name="Seo E."/>
            <person name="Kim K.T."/>
            <person name="Kim M.S."/>
            <person name="Lee J.M."/>
            <person name="Cheong K."/>
            <person name="Shin H.S."/>
            <person name="Kim S.B."/>
            <person name="Han K."/>
            <person name="Lee J."/>
            <person name="Park M."/>
            <person name="Lee H.A."/>
            <person name="Lee H.Y."/>
            <person name="Lee Y."/>
            <person name="Oh S."/>
            <person name="Lee J.H."/>
            <person name="Choi E."/>
            <person name="Choi E."/>
            <person name="Lee S.E."/>
            <person name="Jeon J."/>
            <person name="Kim H."/>
            <person name="Choi G."/>
            <person name="Song H."/>
            <person name="Lee J."/>
            <person name="Lee S.C."/>
            <person name="Kwon J.K."/>
            <person name="Lee H.Y."/>
            <person name="Koo N."/>
            <person name="Hong Y."/>
            <person name="Kim R.W."/>
            <person name="Kang W.H."/>
            <person name="Huh J.H."/>
            <person name="Kang B.C."/>
            <person name="Yang T.J."/>
            <person name="Lee Y.H."/>
            <person name="Bennetzen J.L."/>
            <person name="Choi D."/>
        </authorList>
    </citation>
    <scope>NUCLEOTIDE SEQUENCE [LARGE SCALE GENOMIC DNA]</scope>
    <source>
        <strain evidence="4">cv. CM334</strain>
    </source>
</reference>
<dbReference type="Gramene" id="PHT94905">
    <property type="protein sequence ID" value="PHT94905"/>
    <property type="gene ID" value="T459_02787"/>
</dbReference>
<evidence type="ECO:0000313" key="4">
    <source>
        <dbReference type="Proteomes" id="UP000222542"/>
    </source>
</evidence>
<accession>A0A2G3AKY4</accession>
<keyword evidence="4" id="KW-1185">Reference proteome</keyword>
<comment type="subcellular location">
    <subcellularLocation>
        <location evidence="1">Nucleus</location>
    </subcellularLocation>
</comment>
<organism evidence="3 4">
    <name type="scientific">Capsicum annuum</name>
    <name type="common">Capsicum pepper</name>
    <dbReference type="NCBI Taxonomy" id="4072"/>
    <lineage>
        <taxon>Eukaryota</taxon>
        <taxon>Viridiplantae</taxon>
        <taxon>Streptophyta</taxon>
        <taxon>Embryophyta</taxon>
        <taxon>Tracheophyta</taxon>
        <taxon>Spermatophyta</taxon>
        <taxon>Magnoliopsida</taxon>
        <taxon>eudicotyledons</taxon>
        <taxon>Gunneridae</taxon>
        <taxon>Pentapetalae</taxon>
        <taxon>asterids</taxon>
        <taxon>lamiids</taxon>
        <taxon>Solanales</taxon>
        <taxon>Solanaceae</taxon>
        <taxon>Solanoideae</taxon>
        <taxon>Capsiceae</taxon>
        <taxon>Capsicum</taxon>
    </lineage>
</organism>
<name>A0A2G3AKY4_CAPAN</name>
<evidence type="ECO:0000256" key="1">
    <source>
        <dbReference type="RuleBase" id="RU367018"/>
    </source>
</evidence>
<dbReference type="InterPro" id="IPR004330">
    <property type="entry name" value="FAR1_DNA_bnd_dom"/>
</dbReference>
<evidence type="ECO:0000313" key="3">
    <source>
        <dbReference type="EMBL" id="PHT94905.1"/>
    </source>
</evidence>
<sequence>MSFRCVQTAFTFYKEHSRLTGFGVVKKSAKKLVGQLKNVTFGCDKCQKTTTSNQSKRVDCKAKVNCQVMNDGLCIVTKVILENNHELEPAVFFSSQRELSRTVKRSLVVHDIVGLRPSKSIRLLEVEAQGSERMRTWLKAMGEITPTAILTDQCERLRQSFVRCCQIPSIGRSSLKQFVEQYEVALRSKYEKELESQANERKQLV</sequence>
<keyword evidence="1" id="KW-0539">Nucleus</keyword>
<dbReference type="InterPro" id="IPR031052">
    <property type="entry name" value="FHY3/FAR1"/>
</dbReference>
<feature type="domain" description="FAR1" evidence="2">
    <location>
        <begin position="11"/>
        <end position="88"/>
    </location>
</feature>
<keyword evidence="1" id="KW-0862">Zinc</keyword>
<comment type="caution">
    <text evidence="3">The sequence shown here is derived from an EMBL/GenBank/DDBJ whole genome shotgun (WGS) entry which is preliminary data.</text>
</comment>
<dbReference type="GO" id="GO:0005634">
    <property type="term" value="C:nucleus"/>
    <property type="evidence" value="ECO:0007669"/>
    <property type="project" value="UniProtKB-SubCell"/>
</dbReference>
<dbReference type="Proteomes" id="UP000222542">
    <property type="component" value="Unassembled WGS sequence"/>
</dbReference>
<reference evidence="3 4" key="1">
    <citation type="journal article" date="2014" name="Nat. Genet.">
        <title>Genome sequence of the hot pepper provides insights into the evolution of pungency in Capsicum species.</title>
        <authorList>
            <person name="Kim S."/>
            <person name="Park M."/>
            <person name="Yeom S.I."/>
            <person name="Kim Y.M."/>
            <person name="Lee J.M."/>
            <person name="Lee H.A."/>
            <person name="Seo E."/>
            <person name="Choi J."/>
            <person name="Cheong K."/>
            <person name="Kim K.T."/>
            <person name="Jung K."/>
            <person name="Lee G.W."/>
            <person name="Oh S.K."/>
            <person name="Bae C."/>
            <person name="Kim S.B."/>
            <person name="Lee H.Y."/>
            <person name="Kim S.Y."/>
            <person name="Kim M.S."/>
            <person name="Kang B.C."/>
            <person name="Jo Y.D."/>
            <person name="Yang H.B."/>
            <person name="Jeong H.J."/>
            <person name="Kang W.H."/>
            <person name="Kwon J.K."/>
            <person name="Shin C."/>
            <person name="Lim J.Y."/>
            <person name="Park J.H."/>
            <person name="Huh J.H."/>
            <person name="Kim J.S."/>
            <person name="Kim B.D."/>
            <person name="Cohen O."/>
            <person name="Paran I."/>
            <person name="Suh M.C."/>
            <person name="Lee S.B."/>
            <person name="Kim Y.K."/>
            <person name="Shin Y."/>
            <person name="Noh S.J."/>
            <person name="Park J."/>
            <person name="Seo Y.S."/>
            <person name="Kwon S.Y."/>
            <person name="Kim H.A."/>
            <person name="Park J.M."/>
            <person name="Kim H.J."/>
            <person name="Choi S.B."/>
            <person name="Bosland P.W."/>
            <person name="Reeves G."/>
            <person name="Jo S.H."/>
            <person name="Lee B.W."/>
            <person name="Cho H.T."/>
            <person name="Choi H.S."/>
            <person name="Lee M.S."/>
            <person name="Yu Y."/>
            <person name="Do Choi Y."/>
            <person name="Park B.S."/>
            <person name="van Deynze A."/>
            <person name="Ashrafi H."/>
            <person name="Hill T."/>
            <person name="Kim W.T."/>
            <person name="Pai H.S."/>
            <person name="Ahn H.K."/>
            <person name="Yeam I."/>
            <person name="Giovannoni J.J."/>
            <person name="Rose J.K."/>
            <person name="Sorensen I."/>
            <person name="Lee S.J."/>
            <person name="Kim R.W."/>
            <person name="Choi I.Y."/>
            <person name="Choi B.S."/>
            <person name="Lim J.S."/>
            <person name="Lee Y.H."/>
            <person name="Choi D."/>
        </authorList>
    </citation>
    <scope>NUCLEOTIDE SEQUENCE [LARGE SCALE GENOMIC DNA]</scope>
    <source>
        <strain evidence="4">cv. CM334</strain>
    </source>
</reference>
<dbReference type="GO" id="GO:0006355">
    <property type="term" value="P:regulation of DNA-templated transcription"/>
    <property type="evidence" value="ECO:0007669"/>
    <property type="project" value="UniProtKB-UniRule"/>
</dbReference>
<dbReference type="PANTHER" id="PTHR31669:SF306">
    <property type="entry name" value="PROTEIN FAR1-RELATED SEQUENCE"/>
    <property type="match status" value="1"/>
</dbReference>
<keyword evidence="1" id="KW-0479">Metal-binding</keyword>
<dbReference type="GO" id="GO:0008270">
    <property type="term" value="F:zinc ion binding"/>
    <property type="evidence" value="ECO:0007669"/>
    <property type="project" value="UniProtKB-UniRule"/>
</dbReference>
<dbReference type="EMBL" id="AYRZ02000001">
    <property type="protein sequence ID" value="PHT94905.1"/>
    <property type="molecule type" value="Genomic_DNA"/>
</dbReference>
<protein>
    <recommendedName>
        <fullName evidence="1">Protein FAR1-RELATED SEQUENCE</fullName>
    </recommendedName>
</protein>
<keyword evidence="1" id="KW-0863">Zinc-finger</keyword>
<dbReference type="Pfam" id="PF03101">
    <property type="entry name" value="FAR1"/>
    <property type="match status" value="1"/>
</dbReference>
<dbReference type="AlphaFoldDB" id="A0A2G3AKY4"/>
<comment type="similarity">
    <text evidence="1">Belongs to the FHY3/FAR1 family.</text>
</comment>
<proteinExistence type="inferred from homology"/>
<comment type="function">
    <text evidence="1">Putative transcription activator involved in regulating light control of development.</text>
</comment>
<gene>
    <name evidence="3" type="ORF">T459_02787</name>
</gene>
<dbReference type="SMR" id="A0A2G3AKY4"/>
<evidence type="ECO:0000259" key="2">
    <source>
        <dbReference type="Pfam" id="PF03101"/>
    </source>
</evidence>